<dbReference type="PIRSF" id="PIRSF006287">
    <property type="entry name" value="UCP006287"/>
    <property type="match status" value="1"/>
</dbReference>
<evidence type="ECO:0000313" key="4">
    <source>
        <dbReference type="Proteomes" id="UP000256923"/>
    </source>
</evidence>
<dbReference type="AlphaFoldDB" id="A0A1Q1KYY5"/>
<evidence type="ECO:0000313" key="5">
    <source>
        <dbReference type="Proteomes" id="UP000726136"/>
    </source>
</evidence>
<dbReference type="RefSeq" id="WP_010317535.1">
    <property type="nucleotide sequence ID" value="NZ_AJYU02000201.1"/>
</dbReference>
<evidence type="ECO:0000313" key="3">
    <source>
        <dbReference type="EMBL" id="MBF4374175.1"/>
    </source>
</evidence>
<dbReference type="Proteomes" id="UP000726136">
    <property type="component" value="Unassembled WGS sequence"/>
</dbReference>
<dbReference type="Pfam" id="PF06062">
    <property type="entry name" value="UPF0231"/>
    <property type="match status" value="1"/>
</dbReference>
<dbReference type="GeneID" id="83860967"/>
<reference evidence="3 5" key="2">
    <citation type="journal article" date="2021" name="PeerJ">
        <title>Analysis of 44 Vibrio anguillarum genomes reveals high genetic diversity.</title>
        <authorList>
            <person name="Hansen M.J."/>
            <person name="Dalsgaard I."/>
        </authorList>
    </citation>
    <scope>NUCLEOTIDE SEQUENCE [LARGE SCALE GENOMIC DNA]</scope>
    <source>
        <strain evidence="3 5">040915-1/1B</strain>
    </source>
</reference>
<gene>
    <name evidence="2" type="ORF">DYL72_10575</name>
    <name evidence="3" type="ORF">EAY46_13960</name>
</gene>
<dbReference type="InterPro" id="IPR008249">
    <property type="entry name" value="UPF0231"/>
</dbReference>
<accession>A0A1E5FFT8</accession>
<keyword evidence="5" id="KW-1185">Reference proteome</keyword>
<dbReference type="EMBL" id="RDPI01000017">
    <property type="protein sequence ID" value="MBF4374175.1"/>
    <property type="molecule type" value="Genomic_DNA"/>
</dbReference>
<reference evidence="2 4" key="1">
    <citation type="submission" date="2018-12" db="EMBL/GenBank/DDBJ databases">
        <title>Characterization and Draft Genome of Vibrio anguillarum J360 Marine Pathogen Isolated from an Outbreak in Lumpfish (Cyclopterus lumpus).</title>
        <authorList>
            <person name="Vasquez J.I."/>
            <person name="Cao T."/>
            <person name="Chakraborty S."/>
            <person name="Gnanagobal H."/>
            <person name="Wescot J."/>
            <person name="Boyce D."/>
            <person name="Santander J."/>
        </authorList>
    </citation>
    <scope>NUCLEOTIDE SEQUENCE [LARGE SCALE GENOMIC DNA]</scope>
    <source>
        <strain evidence="2 4">J360</strain>
    </source>
</reference>
<protein>
    <submittedName>
        <fullName evidence="2">UPF0231 family protein</fullName>
    </submittedName>
</protein>
<accession>A0A1Q1KYY5</accession>
<proteinExistence type="inferred from homology"/>
<evidence type="ECO:0000256" key="1">
    <source>
        <dbReference type="ARBA" id="ARBA00005367"/>
    </source>
</evidence>
<name>A0A1Q1KYY5_VIBAN</name>
<sequence>MDYEFKKNTLDGSYYCSFSMGHEIIGRWLQEEISNDLPKIDQVIALMAASKRAFNQEQTLEGQEISVMILADEVTVQANVLTHGEALDSDSEFDFYDCESTASCGIDDFALMIKQWCEFVRYSPADFT</sequence>
<comment type="similarity">
    <text evidence="1">Belongs to the UPF0231 family.</text>
</comment>
<dbReference type="EMBL" id="CP034672">
    <property type="protein sequence ID" value="AZS25409.1"/>
    <property type="molecule type" value="Genomic_DNA"/>
</dbReference>
<organism evidence="2 4">
    <name type="scientific">Vibrio anguillarum</name>
    <name type="common">Listonella anguillarum</name>
    <dbReference type="NCBI Taxonomy" id="55601"/>
    <lineage>
        <taxon>Bacteria</taxon>
        <taxon>Pseudomonadati</taxon>
        <taxon>Pseudomonadota</taxon>
        <taxon>Gammaproteobacteria</taxon>
        <taxon>Vibrionales</taxon>
        <taxon>Vibrionaceae</taxon>
        <taxon>Vibrio</taxon>
    </lineage>
</organism>
<dbReference type="Proteomes" id="UP000256923">
    <property type="component" value="Chromosome 1"/>
</dbReference>
<evidence type="ECO:0000313" key="2">
    <source>
        <dbReference type="EMBL" id="AZS25409.1"/>
    </source>
</evidence>